<dbReference type="PANTHER" id="PTHR43104:SF2">
    <property type="entry name" value="L-2-HYDROXYGLUTARATE DEHYDROGENASE, MITOCHONDRIAL"/>
    <property type="match status" value="1"/>
</dbReference>
<dbReference type="GO" id="GO:0005737">
    <property type="term" value="C:cytoplasm"/>
    <property type="evidence" value="ECO:0007669"/>
    <property type="project" value="TreeGrafter"/>
</dbReference>
<name>A0A1I3MNI2_9PLAN</name>
<evidence type="ECO:0000313" key="8">
    <source>
        <dbReference type="Proteomes" id="UP000199518"/>
    </source>
</evidence>
<reference evidence="8" key="1">
    <citation type="submission" date="2016-10" db="EMBL/GenBank/DDBJ databases">
        <authorList>
            <person name="Varghese N."/>
            <person name="Submissions S."/>
        </authorList>
    </citation>
    <scope>NUCLEOTIDE SEQUENCE [LARGE SCALE GENOMIC DNA]</scope>
    <source>
        <strain evidence="8">DSM 26348</strain>
    </source>
</reference>
<dbReference type="InterPro" id="IPR006076">
    <property type="entry name" value="FAD-dep_OxRdtase"/>
</dbReference>
<dbReference type="AlphaFoldDB" id="A0A1I3MNI2"/>
<proteinExistence type="inferred from homology"/>
<dbReference type="STRING" id="1576369.SAMN05421753_11461"/>
<sequence>MKSCDVAVVGAGIVGLATAWQLSQRHPQARIVVLEKESRIAAHQSSHNSGVLHTGIYYKPGSLRAVNCRLGKKAMEDFCRTYGIPFELCGKVIVALDETERERLHKIFERGQANGVNCQLIGPERLKELEPYARGLEAIHVPEAGIVDYPRVCEQLAELLRQAGHEIVLNAAVQAIHDDGDGVLIETSQGSVRAKYLVTCGGLWSDRLIKMSGETPVAPIVPFRGEYYELKPAAHHLCKTMIYPVPDPAYPFLGVHFTRTIHGGVECGPNAVLALARAGYSKFAVNPRDLLATLTYGGFQRMVLRNWKTGLGEMWRSWNKGAFVKALQRLVPEIRAEDLIPAPPGVRAQALAQNGMLVDDFVIQKSGRMVHVGNAPSPAATASLNIGSLIADQLGDLNLQ</sequence>
<evidence type="ECO:0000256" key="1">
    <source>
        <dbReference type="ARBA" id="ARBA00001974"/>
    </source>
</evidence>
<evidence type="ECO:0000256" key="5">
    <source>
        <dbReference type="ARBA" id="ARBA00037941"/>
    </source>
</evidence>
<dbReference type="PANTHER" id="PTHR43104">
    <property type="entry name" value="L-2-HYDROXYGLUTARATE DEHYDROGENASE, MITOCHONDRIAL"/>
    <property type="match status" value="1"/>
</dbReference>
<dbReference type="NCBIfam" id="NF008726">
    <property type="entry name" value="PRK11728.1"/>
    <property type="match status" value="1"/>
</dbReference>
<keyword evidence="4" id="KW-0560">Oxidoreductase</keyword>
<keyword evidence="2" id="KW-0285">Flavoprotein</keyword>
<keyword evidence="8" id="KW-1185">Reference proteome</keyword>
<evidence type="ECO:0000259" key="6">
    <source>
        <dbReference type="Pfam" id="PF01266"/>
    </source>
</evidence>
<protein>
    <submittedName>
        <fullName evidence="7">L-2-hydroxyglutarate oxidase</fullName>
    </submittedName>
</protein>
<organism evidence="7 8">
    <name type="scientific">Planctomicrobium piriforme</name>
    <dbReference type="NCBI Taxonomy" id="1576369"/>
    <lineage>
        <taxon>Bacteria</taxon>
        <taxon>Pseudomonadati</taxon>
        <taxon>Planctomycetota</taxon>
        <taxon>Planctomycetia</taxon>
        <taxon>Planctomycetales</taxon>
        <taxon>Planctomycetaceae</taxon>
        <taxon>Planctomicrobium</taxon>
    </lineage>
</organism>
<dbReference type="Gene3D" id="3.50.50.60">
    <property type="entry name" value="FAD/NAD(P)-binding domain"/>
    <property type="match status" value="1"/>
</dbReference>
<dbReference type="SUPFAM" id="SSF51905">
    <property type="entry name" value="FAD/NAD(P)-binding domain"/>
    <property type="match status" value="1"/>
</dbReference>
<accession>A0A1I3MNI2</accession>
<gene>
    <name evidence="7" type="ORF">SAMN05421753_11461</name>
</gene>
<comment type="cofactor">
    <cofactor evidence="1">
        <name>FAD</name>
        <dbReference type="ChEBI" id="CHEBI:57692"/>
    </cofactor>
</comment>
<evidence type="ECO:0000256" key="2">
    <source>
        <dbReference type="ARBA" id="ARBA00022630"/>
    </source>
</evidence>
<dbReference type="GO" id="GO:0047545">
    <property type="term" value="F:(S)-2-hydroxyglutarate dehydrogenase activity"/>
    <property type="evidence" value="ECO:0007669"/>
    <property type="project" value="TreeGrafter"/>
</dbReference>
<dbReference type="EMBL" id="FOQD01000014">
    <property type="protein sequence ID" value="SFI98588.1"/>
    <property type="molecule type" value="Genomic_DNA"/>
</dbReference>
<dbReference type="OrthoDB" id="9801699at2"/>
<comment type="similarity">
    <text evidence="5">Belongs to the L2HGDH family.</text>
</comment>
<keyword evidence="3" id="KW-0274">FAD</keyword>
<evidence type="ECO:0000256" key="3">
    <source>
        <dbReference type="ARBA" id="ARBA00022827"/>
    </source>
</evidence>
<dbReference type="Gene3D" id="3.30.9.10">
    <property type="entry name" value="D-Amino Acid Oxidase, subunit A, domain 2"/>
    <property type="match status" value="1"/>
</dbReference>
<evidence type="ECO:0000313" key="7">
    <source>
        <dbReference type="EMBL" id="SFI98588.1"/>
    </source>
</evidence>
<dbReference type="RefSeq" id="WP_092052899.1">
    <property type="nucleotide sequence ID" value="NZ_FOQD01000014.1"/>
</dbReference>
<dbReference type="InterPro" id="IPR036188">
    <property type="entry name" value="FAD/NAD-bd_sf"/>
</dbReference>
<dbReference type="Proteomes" id="UP000199518">
    <property type="component" value="Unassembled WGS sequence"/>
</dbReference>
<dbReference type="Pfam" id="PF01266">
    <property type="entry name" value="DAO"/>
    <property type="match status" value="1"/>
</dbReference>
<feature type="domain" description="FAD dependent oxidoreductase" evidence="6">
    <location>
        <begin position="5"/>
        <end position="392"/>
    </location>
</feature>
<evidence type="ECO:0000256" key="4">
    <source>
        <dbReference type="ARBA" id="ARBA00023002"/>
    </source>
</evidence>